<evidence type="ECO:0000256" key="4">
    <source>
        <dbReference type="PROSITE-ProRule" id="PRU00335"/>
    </source>
</evidence>
<gene>
    <name evidence="6" type="ORF">FB459_0917</name>
</gene>
<comment type="caution">
    <text evidence="6">The sequence shown here is derived from an EMBL/GenBank/DDBJ whole genome shotgun (WGS) entry which is preliminary data.</text>
</comment>
<keyword evidence="2 4" id="KW-0238">DNA-binding</keyword>
<dbReference type="InterPro" id="IPR050109">
    <property type="entry name" value="HTH-type_TetR-like_transc_reg"/>
</dbReference>
<feature type="domain" description="HTH tetR-type" evidence="5">
    <location>
        <begin position="7"/>
        <end position="67"/>
    </location>
</feature>
<dbReference type="PANTHER" id="PTHR30055:SF234">
    <property type="entry name" value="HTH-TYPE TRANSCRIPTIONAL REGULATOR BETI"/>
    <property type="match status" value="1"/>
</dbReference>
<dbReference type="RefSeq" id="WP_129625263.1">
    <property type="nucleotide sequence ID" value="NZ_BAABCI010000041.1"/>
</dbReference>
<dbReference type="GO" id="GO:0000976">
    <property type="term" value="F:transcription cis-regulatory region binding"/>
    <property type="evidence" value="ECO:0007669"/>
    <property type="project" value="TreeGrafter"/>
</dbReference>
<evidence type="ECO:0000256" key="2">
    <source>
        <dbReference type="ARBA" id="ARBA00023125"/>
    </source>
</evidence>
<dbReference type="GO" id="GO:0003700">
    <property type="term" value="F:DNA-binding transcription factor activity"/>
    <property type="evidence" value="ECO:0007669"/>
    <property type="project" value="TreeGrafter"/>
</dbReference>
<evidence type="ECO:0000256" key="3">
    <source>
        <dbReference type="ARBA" id="ARBA00023163"/>
    </source>
</evidence>
<dbReference type="Pfam" id="PF00440">
    <property type="entry name" value="TetR_N"/>
    <property type="match status" value="1"/>
</dbReference>
<dbReference type="InterPro" id="IPR009057">
    <property type="entry name" value="Homeodomain-like_sf"/>
</dbReference>
<accession>A0A542EDZ4</accession>
<evidence type="ECO:0000256" key="1">
    <source>
        <dbReference type="ARBA" id="ARBA00023015"/>
    </source>
</evidence>
<name>A0A542EDZ4_9MICO</name>
<organism evidence="6 7">
    <name type="scientific">Yimella lutea</name>
    <dbReference type="NCBI Taxonomy" id="587872"/>
    <lineage>
        <taxon>Bacteria</taxon>
        <taxon>Bacillati</taxon>
        <taxon>Actinomycetota</taxon>
        <taxon>Actinomycetes</taxon>
        <taxon>Micrococcales</taxon>
        <taxon>Dermacoccaceae</taxon>
        <taxon>Yimella</taxon>
    </lineage>
</organism>
<dbReference type="Gene3D" id="1.10.357.10">
    <property type="entry name" value="Tetracycline Repressor, domain 2"/>
    <property type="match status" value="1"/>
</dbReference>
<keyword evidence="7" id="KW-1185">Reference proteome</keyword>
<dbReference type="SUPFAM" id="SSF46689">
    <property type="entry name" value="Homeodomain-like"/>
    <property type="match status" value="1"/>
</dbReference>
<dbReference type="PANTHER" id="PTHR30055">
    <property type="entry name" value="HTH-TYPE TRANSCRIPTIONAL REGULATOR RUTR"/>
    <property type="match status" value="1"/>
</dbReference>
<dbReference type="EMBL" id="VFMO01000001">
    <property type="protein sequence ID" value="TQJ13496.1"/>
    <property type="molecule type" value="Genomic_DNA"/>
</dbReference>
<dbReference type="OrthoDB" id="5242433at2"/>
<keyword evidence="3" id="KW-0804">Transcription</keyword>
<proteinExistence type="predicted"/>
<feature type="DNA-binding region" description="H-T-H motif" evidence="4">
    <location>
        <begin position="30"/>
        <end position="49"/>
    </location>
</feature>
<dbReference type="InterPro" id="IPR001647">
    <property type="entry name" value="HTH_TetR"/>
</dbReference>
<dbReference type="AlphaFoldDB" id="A0A542EDZ4"/>
<reference evidence="6 7" key="1">
    <citation type="submission" date="2019-06" db="EMBL/GenBank/DDBJ databases">
        <title>Sequencing the genomes of 1000 actinobacteria strains.</title>
        <authorList>
            <person name="Klenk H.-P."/>
        </authorList>
    </citation>
    <scope>NUCLEOTIDE SEQUENCE [LARGE SCALE GENOMIC DNA]</scope>
    <source>
        <strain evidence="6 7">DSM 19828</strain>
    </source>
</reference>
<sequence length="203" mass="22073">MSRTPAAIRRTELVEAAIRVSLNEGLEAATVRRIAAEAGVSLGTVHYCFGSKRALLEAVVESIAQPTLEVDLSAIAPDDYTGIIRAAFRAYWVEAGGNRDRQRLIYELATHLVRQEEPGPELAKMMFQRSFATVARFIEQRLLDSVPELPLPSQTLARMIIAVTDGVALAWIADGDDEAALEVLDGYAVIFGMTIDTLLAGSD</sequence>
<dbReference type="PRINTS" id="PR00455">
    <property type="entry name" value="HTHTETR"/>
</dbReference>
<dbReference type="PROSITE" id="PS50977">
    <property type="entry name" value="HTH_TETR_2"/>
    <property type="match status" value="1"/>
</dbReference>
<dbReference type="InterPro" id="IPR036271">
    <property type="entry name" value="Tet_transcr_reg_TetR-rel_C_sf"/>
</dbReference>
<protein>
    <submittedName>
        <fullName evidence="6">TetR family transcriptional regulator</fullName>
    </submittedName>
</protein>
<evidence type="ECO:0000313" key="7">
    <source>
        <dbReference type="Proteomes" id="UP000320806"/>
    </source>
</evidence>
<keyword evidence="1" id="KW-0805">Transcription regulation</keyword>
<evidence type="ECO:0000259" key="5">
    <source>
        <dbReference type="PROSITE" id="PS50977"/>
    </source>
</evidence>
<dbReference type="SUPFAM" id="SSF48498">
    <property type="entry name" value="Tetracyclin repressor-like, C-terminal domain"/>
    <property type="match status" value="1"/>
</dbReference>
<evidence type="ECO:0000313" key="6">
    <source>
        <dbReference type="EMBL" id="TQJ13496.1"/>
    </source>
</evidence>
<dbReference type="Proteomes" id="UP000320806">
    <property type="component" value="Unassembled WGS sequence"/>
</dbReference>